<keyword evidence="13" id="KW-0472">Membrane</keyword>
<comment type="subcellular location">
    <subcellularLocation>
        <location evidence="4">Endoplasmic reticulum membrane</location>
        <topology evidence="4">Peripheral membrane protein</topology>
    </subcellularLocation>
    <subcellularLocation>
        <location evidence="3">Microsome membrane</location>
        <topology evidence="3">Peripheral membrane protein</topology>
    </subcellularLocation>
</comment>
<evidence type="ECO:0000256" key="7">
    <source>
        <dbReference type="ARBA" id="ARBA00022723"/>
    </source>
</evidence>
<dbReference type="PANTHER" id="PTHR24300:SF376">
    <property type="entry name" value="CYTOCHROME P450 15A1"/>
    <property type="match status" value="1"/>
</dbReference>
<proteinExistence type="inferred from homology"/>
<keyword evidence="11 14" id="KW-0408">Iron</keyword>
<dbReference type="GO" id="GO:0008395">
    <property type="term" value="F:steroid hydroxylase activity"/>
    <property type="evidence" value="ECO:0007669"/>
    <property type="project" value="TreeGrafter"/>
</dbReference>
<evidence type="ECO:0000256" key="13">
    <source>
        <dbReference type="ARBA" id="ARBA00023136"/>
    </source>
</evidence>
<evidence type="ECO:0000256" key="1">
    <source>
        <dbReference type="ARBA" id="ARBA00001971"/>
    </source>
</evidence>
<dbReference type="InterPro" id="IPR036396">
    <property type="entry name" value="Cyt_P450_sf"/>
</dbReference>
<dbReference type="EMBL" id="KQ459220">
    <property type="protein sequence ID" value="KPJ02852.1"/>
    <property type="molecule type" value="Genomic_DNA"/>
</dbReference>
<sequence>MIGTTILLIILMGLFAHLYKNAYKRHDNFPPGPPSLPIYGAYWLVLLKGLNNLPTAFIKYAKEYNTKVVGFYLSNIPSVVVNDPALIKEVLNREEFDGRMDLIMGRLRSFWKKLGIFFTDGYFWHVQRRFTLRHMRDYGFGKREDTLESTVAQEIKEMIDMSINGPKYPAEKELVNGDLIHLPHYFAVPFINGVIHIVTRSTVPRSEYHKLWDVARGALLFQRSSNDLGAALSLTPCLKDIMPKYSGYKDLRDGNQALLDFFTKLVRDAIDTFNEDYDRHFLDIYIRKMNEEKKLNKTTYSEDQLVLLCTDYMFPAASAVQALLTMLVDRLLLHPEVQDKVHEEIDRVVGRDRMPTLDDRKNMPYTEACIREALRMDTIVPLGVSHRATSDTKLGGYDIPQDTMVNLNFVTLHMSKEIWGDPENFRPERFIENGQLQLSKDKTLPFGAGRRICAGETYARQTMFQVFSCFMQAFKVSTADGKPKTKPAVRLQGIITSIPDGWVKVTPRV</sequence>
<dbReference type="AlphaFoldDB" id="A0A194QBL3"/>
<dbReference type="Gene3D" id="1.10.630.10">
    <property type="entry name" value="Cytochrome P450"/>
    <property type="match status" value="1"/>
</dbReference>
<evidence type="ECO:0000256" key="8">
    <source>
        <dbReference type="ARBA" id="ARBA00022824"/>
    </source>
</evidence>
<organism evidence="17 18">
    <name type="scientific">Papilio xuthus</name>
    <name type="common">Asian swallowtail butterfly</name>
    <dbReference type="NCBI Taxonomy" id="66420"/>
    <lineage>
        <taxon>Eukaryota</taxon>
        <taxon>Metazoa</taxon>
        <taxon>Ecdysozoa</taxon>
        <taxon>Arthropoda</taxon>
        <taxon>Hexapoda</taxon>
        <taxon>Insecta</taxon>
        <taxon>Pterygota</taxon>
        <taxon>Neoptera</taxon>
        <taxon>Endopterygota</taxon>
        <taxon>Lepidoptera</taxon>
        <taxon>Glossata</taxon>
        <taxon>Ditrysia</taxon>
        <taxon>Papilionoidea</taxon>
        <taxon>Papilionidae</taxon>
        <taxon>Papilioninae</taxon>
        <taxon>Papilio</taxon>
    </lineage>
</organism>
<dbReference type="InterPro" id="IPR002401">
    <property type="entry name" value="Cyt_P450_E_grp-I"/>
</dbReference>
<keyword evidence="6 14" id="KW-0349">Heme</keyword>
<accession>A0A194QBL3</accession>
<evidence type="ECO:0000313" key="18">
    <source>
        <dbReference type="Proteomes" id="UP000053268"/>
    </source>
</evidence>
<keyword evidence="16" id="KW-0732">Signal</keyword>
<protein>
    <submittedName>
        <fullName evidence="17">Putative cytochrome P450 304a1</fullName>
    </submittedName>
</protein>
<dbReference type="GO" id="GO:0006805">
    <property type="term" value="P:xenobiotic metabolic process"/>
    <property type="evidence" value="ECO:0007669"/>
    <property type="project" value="TreeGrafter"/>
</dbReference>
<dbReference type="PROSITE" id="PS00086">
    <property type="entry name" value="CYTOCHROME_P450"/>
    <property type="match status" value="1"/>
</dbReference>
<evidence type="ECO:0000256" key="2">
    <source>
        <dbReference type="ARBA" id="ARBA00003690"/>
    </source>
</evidence>
<evidence type="ECO:0000256" key="10">
    <source>
        <dbReference type="ARBA" id="ARBA00023002"/>
    </source>
</evidence>
<dbReference type="PANTHER" id="PTHR24300">
    <property type="entry name" value="CYTOCHROME P450 508A4-RELATED"/>
    <property type="match status" value="1"/>
</dbReference>
<evidence type="ECO:0000256" key="3">
    <source>
        <dbReference type="ARBA" id="ARBA00004174"/>
    </source>
</evidence>
<dbReference type="SUPFAM" id="SSF48264">
    <property type="entry name" value="Cytochrome P450"/>
    <property type="match status" value="1"/>
</dbReference>
<keyword evidence="8" id="KW-0256">Endoplasmic reticulum</keyword>
<comment type="function">
    <text evidence="2">May be involved in the metabolism of insect hormones and in the breakdown of synthetic insecticides.</text>
</comment>
<keyword evidence="10 15" id="KW-0560">Oxidoreductase</keyword>
<dbReference type="GO" id="GO:0005506">
    <property type="term" value="F:iron ion binding"/>
    <property type="evidence" value="ECO:0007669"/>
    <property type="project" value="InterPro"/>
</dbReference>
<dbReference type="InterPro" id="IPR001128">
    <property type="entry name" value="Cyt_P450"/>
</dbReference>
<comment type="similarity">
    <text evidence="5 15">Belongs to the cytochrome P450 family.</text>
</comment>
<dbReference type="Proteomes" id="UP000053268">
    <property type="component" value="Unassembled WGS sequence"/>
</dbReference>
<evidence type="ECO:0000256" key="9">
    <source>
        <dbReference type="ARBA" id="ARBA00022848"/>
    </source>
</evidence>
<dbReference type="GO" id="GO:0005789">
    <property type="term" value="C:endoplasmic reticulum membrane"/>
    <property type="evidence" value="ECO:0007669"/>
    <property type="project" value="UniProtKB-SubCell"/>
</dbReference>
<dbReference type="GO" id="GO:0006082">
    <property type="term" value="P:organic acid metabolic process"/>
    <property type="evidence" value="ECO:0007669"/>
    <property type="project" value="TreeGrafter"/>
</dbReference>
<keyword evidence="7 14" id="KW-0479">Metal-binding</keyword>
<comment type="cofactor">
    <cofactor evidence="1 14">
        <name>heme</name>
        <dbReference type="ChEBI" id="CHEBI:30413"/>
    </cofactor>
</comment>
<dbReference type="GO" id="GO:0016712">
    <property type="term" value="F:oxidoreductase activity, acting on paired donors, with incorporation or reduction of molecular oxygen, reduced flavin or flavoprotein as one donor, and incorporation of one atom of oxygen"/>
    <property type="evidence" value="ECO:0007669"/>
    <property type="project" value="TreeGrafter"/>
</dbReference>
<evidence type="ECO:0000256" key="16">
    <source>
        <dbReference type="SAM" id="SignalP"/>
    </source>
</evidence>
<dbReference type="InterPro" id="IPR050182">
    <property type="entry name" value="Cytochrome_P450_fam2"/>
</dbReference>
<keyword evidence="9" id="KW-0492">Microsome</keyword>
<keyword evidence="18" id="KW-1185">Reference proteome</keyword>
<evidence type="ECO:0000256" key="5">
    <source>
        <dbReference type="ARBA" id="ARBA00010617"/>
    </source>
</evidence>
<gene>
    <name evidence="17" type="ORF">RR46_02779</name>
</gene>
<keyword evidence="12 15" id="KW-0503">Monooxygenase</keyword>
<evidence type="ECO:0000256" key="14">
    <source>
        <dbReference type="PIRSR" id="PIRSR602401-1"/>
    </source>
</evidence>
<dbReference type="FunFam" id="1.10.630.10:FF:000238">
    <property type="entry name" value="Cytochrome P450 2A6"/>
    <property type="match status" value="1"/>
</dbReference>
<feature type="signal peptide" evidence="16">
    <location>
        <begin position="1"/>
        <end position="16"/>
    </location>
</feature>
<evidence type="ECO:0000256" key="12">
    <source>
        <dbReference type="ARBA" id="ARBA00023033"/>
    </source>
</evidence>
<evidence type="ECO:0000256" key="11">
    <source>
        <dbReference type="ARBA" id="ARBA00023004"/>
    </source>
</evidence>
<dbReference type="InterPro" id="IPR017972">
    <property type="entry name" value="Cyt_P450_CS"/>
</dbReference>
<dbReference type="STRING" id="66420.A0A194QBL3"/>
<evidence type="ECO:0000313" key="17">
    <source>
        <dbReference type="EMBL" id="KPJ02852.1"/>
    </source>
</evidence>
<evidence type="ECO:0000256" key="15">
    <source>
        <dbReference type="RuleBase" id="RU000461"/>
    </source>
</evidence>
<evidence type="ECO:0000256" key="4">
    <source>
        <dbReference type="ARBA" id="ARBA00004406"/>
    </source>
</evidence>
<feature type="chain" id="PRO_5008264211" evidence="16">
    <location>
        <begin position="17"/>
        <end position="509"/>
    </location>
</feature>
<evidence type="ECO:0000256" key="6">
    <source>
        <dbReference type="ARBA" id="ARBA00022617"/>
    </source>
</evidence>
<dbReference type="Pfam" id="PF00067">
    <property type="entry name" value="p450"/>
    <property type="match status" value="1"/>
</dbReference>
<dbReference type="GO" id="GO:0020037">
    <property type="term" value="F:heme binding"/>
    <property type="evidence" value="ECO:0007669"/>
    <property type="project" value="InterPro"/>
</dbReference>
<reference evidence="17 18" key="1">
    <citation type="journal article" date="2015" name="Nat. Commun.">
        <title>Outbred genome sequencing and CRISPR/Cas9 gene editing in butterflies.</title>
        <authorList>
            <person name="Li X."/>
            <person name="Fan D."/>
            <person name="Zhang W."/>
            <person name="Liu G."/>
            <person name="Zhang L."/>
            <person name="Zhao L."/>
            <person name="Fang X."/>
            <person name="Chen L."/>
            <person name="Dong Y."/>
            <person name="Chen Y."/>
            <person name="Ding Y."/>
            <person name="Zhao R."/>
            <person name="Feng M."/>
            <person name="Zhu Y."/>
            <person name="Feng Y."/>
            <person name="Jiang X."/>
            <person name="Zhu D."/>
            <person name="Xiang H."/>
            <person name="Feng X."/>
            <person name="Li S."/>
            <person name="Wang J."/>
            <person name="Zhang G."/>
            <person name="Kronforst M.R."/>
            <person name="Wang W."/>
        </authorList>
    </citation>
    <scope>NUCLEOTIDE SEQUENCE [LARGE SCALE GENOMIC DNA]</scope>
    <source>
        <strain evidence="17">Ya'a_city_454_Px</strain>
        <tissue evidence="17">Whole body</tissue>
    </source>
</reference>
<feature type="binding site" description="axial binding residue" evidence="14">
    <location>
        <position position="453"/>
    </location>
    <ligand>
        <name>heme</name>
        <dbReference type="ChEBI" id="CHEBI:30413"/>
    </ligand>
    <ligandPart>
        <name>Fe</name>
        <dbReference type="ChEBI" id="CHEBI:18248"/>
    </ligandPart>
</feature>
<dbReference type="PRINTS" id="PR00463">
    <property type="entry name" value="EP450I"/>
</dbReference>
<dbReference type="PRINTS" id="PR00385">
    <property type="entry name" value="P450"/>
</dbReference>
<name>A0A194QBL3_PAPXU</name>